<dbReference type="Gramene" id="Solyc10g080715.1.1">
    <property type="protein sequence ID" value="Solyc10g080715.1.1"/>
    <property type="gene ID" value="Solyc10g080715.1"/>
</dbReference>
<protein>
    <submittedName>
        <fullName evidence="2">Uncharacterized protein</fullName>
    </submittedName>
</protein>
<reference evidence="2" key="2">
    <citation type="submission" date="2019-01" db="UniProtKB">
        <authorList>
            <consortium name="EnsemblPlants"/>
        </authorList>
    </citation>
    <scope>IDENTIFICATION</scope>
    <source>
        <strain evidence="2">cv. Heinz 1706</strain>
    </source>
</reference>
<proteinExistence type="predicted"/>
<dbReference type="Proteomes" id="UP000004994">
    <property type="component" value="Chromosome 10"/>
</dbReference>
<keyword evidence="3" id="KW-1185">Reference proteome</keyword>
<feature type="region of interest" description="Disordered" evidence="1">
    <location>
        <begin position="1"/>
        <end position="62"/>
    </location>
</feature>
<evidence type="ECO:0000256" key="1">
    <source>
        <dbReference type="SAM" id="MobiDB-lite"/>
    </source>
</evidence>
<organism evidence="2">
    <name type="scientific">Solanum lycopersicum</name>
    <name type="common">Tomato</name>
    <name type="synonym">Lycopersicon esculentum</name>
    <dbReference type="NCBI Taxonomy" id="4081"/>
    <lineage>
        <taxon>Eukaryota</taxon>
        <taxon>Viridiplantae</taxon>
        <taxon>Streptophyta</taxon>
        <taxon>Embryophyta</taxon>
        <taxon>Tracheophyta</taxon>
        <taxon>Spermatophyta</taxon>
        <taxon>Magnoliopsida</taxon>
        <taxon>eudicotyledons</taxon>
        <taxon>Gunneridae</taxon>
        <taxon>Pentapetalae</taxon>
        <taxon>asterids</taxon>
        <taxon>lamiids</taxon>
        <taxon>Solanales</taxon>
        <taxon>Solanaceae</taxon>
        <taxon>Solanoideae</taxon>
        <taxon>Solaneae</taxon>
        <taxon>Solanum</taxon>
        <taxon>Solanum subgen. Lycopersicon</taxon>
    </lineage>
</organism>
<evidence type="ECO:0000313" key="3">
    <source>
        <dbReference type="Proteomes" id="UP000004994"/>
    </source>
</evidence>
<accession>A0A3Q7JFJ4</accession>
<dbReference type="EnsemblPlants" id="Solyc10g080715.1.1">
    <property type="protein sequence ID" value="Solyc10g080715.1.1"/>
    <property type="gene ID" value="Solyc10g080715.1"/>
</dbReference>
<reference evidence="2" key="1">
    <citation type="journal article" date="2012" name="Nature">
        <title>The tomato genome sequence provides insights into fleshy fruit evolution.</title>
        <authorList>
            <consortium name="Tomato Genome Consortium"/>
        </authorList>
    </citation>
    <scope>NUCLEOTIDE SEQUENCE [LARGE SCALE GENOMIC DNA]</scope>
    <source>
        <strain evidence="2">cv. Heinz 1706</strain>
    </source>
</reference>
<feature type="compositionally biased region" description="Basic residues" evidence="1">
    <location>
        <begin position="1"/>
        <end position="12"/>
    </location>
</feature>
<sequence>MANSLHRSKAGKRGPEKLTGQKEMNGASINPIYAVAPPQLRRSHSPSPSSPQPTAQIRSSSFEAKLSLYRRLK</sequence>
<evidence type="ECO:0000313" key="2">
    <source>
        <dbReference type="EnsemblPlants" id="Solyc10g080715.1.1"/>
    </source>
</evidence>
<name>A0A3Q7JFJ4_SOLLC</name>
<dbReference type="InParanoid" id="A0A3Q7JFJ4"/>
<dbReference type="AlphaFoldDB" id="A0A3Q7JFJ4"/>